<dbReference type="Gene3D" id="3.30.365.10">
    <property type="entry name" value="Aldehyde oxidase/xanthine dehydrogenase, molybdopterin binding domain"/>
    <property type="match status" value="3"/>
</dbReference>
<reference evidence="2 3" key="1">
    <citation type="submission" date="2016-10" db="EMBL/GenBank/DDBJ databases">
        <authorList>
            <person name="Varghese N."/>
            <person name="Submissions S."/>
        </authorList>
    </citation>
    <scope>NUCLEOTIDE SEQUENCE [LARGE SCALE GENOMIC DNA]</scope>
    <source>
        <strain evidence="2 3">CGMCC 1.6497</strain>
    </source>
</reference>
<dbReference type="EMBL" id="FNJC01000004">
    <property type="protein sequence ID" value="SDP37888.1"/>
    <property type="molecule type" value="Genomic_DNA"/>
</dbReference>
<dbReference type="SUPFAM" id="SSF56003">
    <property type="entry name" value="Molybdenum cofactor-binding domain"/>
    <property type="match status" value="2"/>
</dbReference>
<organism evidence="2 3">
    <name type="scientific">Filomicrobium insigne</name>
    <dbReference type="NCBI Taxonomy" id="418854"/>
    <lineage>
        <taxon>Bacteria</taxon>
        <taxon>Pseudomonadati</taxon>
        <taxon>Pseudomonadota</taxon>
        <taxon>Alphaproteobacteria</taxon>
        <taxon>Hyphomicrobiales</taxon>
        <taxon>Hyphomicrobiaceae</taxon>
        <taxon>Filomicrobium</taxon>
    </lineage>
</organism>
<dbReference type="InterPro" id="IPR000674">
    <property type="entry name" value="Ald_Oxase/Xan_DH_a/b"/>
</dbReference>
<dbReference type="Proteomes" id="UP000198795">
    <property type="component" value="Unassembled WGS sequence"/>
</dbReference>
<dbReference type="NCBIfam" id="TIGR01409">
    <property type="entry name" value="TAT_signal_seq"/>
    <property type="match status" value="1"/>
</dbReference>
<dbReference type="Pfam" id="PF20256">
    <property type="entry name" value="MoCoBD_2"/>
    <property type="match status" value="2"/>
</dbReference>
<dbReference type="RefSeq" id="WP_090229503.1">
    <property type="nucleotide sequence ID" value="NZ_FNJC01000004.1"/>
</dbReference>
<comment type="caution">
    <text evidence="2">The sequence shown here is derived from an EMBL/GenBank/DDBJ whole genome shotgun (WGS) entry which is preliminary data.</text>
</comment>
<dbReference type="InterPro" id="IPR052516">
    <property type="entry name" value="N-heterocyclic_Hydroxylase"/>
</dbReference>
<gene>
    <name evidence="2" type="ORF">SAMN04488061_2775</name>
</gene>
<keyword evidence="3" id="KW-1185">Reference proteome</keyword>
<dbReference type="Pfam" id="PF02738">
    <property type="entry name" value="MoCoBD_1"/>
    <property type="match status" value="1"/>
</dbReference>
<dbReference type="InterPro" id="IPR046867">
    <property type="entry name" value="AldOxase/xan_DH_MoCoBD2"/>
</dbReference>
<dbReference type="PIRSF" id="PIRSF036389">
    <property type="entry name" value="IOR_B"/>
    <property type="match status" value="1"/>
</dbReference>
<dbReference type="InterPro" id="IPR037165">
    <property type="entry name" value="AldOxase/xan_DH_Mopterin-bd_sf"/>
</dbReference>
<proteinExistence type="predicted"/>
<dbReference type="Gene3D" id="3.90.1170.50">
    <property type="entry name" value="Aldehyde oxidase/xanthine dehydrogenase, a/b hammerhead"/>
    <property type="match status" value="1"/>
</dbReference>
<feature type="domain" description="Aldehyde oxidase/xanthine dehydrogenase a/b hammerhead" evidence="1">
    <location>
        <begin position="211"/>
        <end position="289"/>
    </location>
</feature>
<accession>A0A1H0S9J9</accession>
<dbReference type="InterPro" id="IPR008274">
    <property type="entry name" value="AldOxase/xan_DH_MoCoBD1"/>
</dbReference>
<protein>
    <submittedName>
        <fullName evidence="2">Isoquinoline 1-oxidoreductase, beta subunit</fullName>
    </submittedName>
</protein>
<dbReference type="InterPro" id="IPR006311">
    <property type="entry name" value="TAT_signal"/>
</dbReference>
<dbReference type="InterPro" id="IPR019546">
    <property type="entry name" value="TAT_signal_bac_arc"/>
</dbReference>
<sequence>MTKLLETRLSKLSRRAFLKAGAAAGGGFMIGWVPHAAKAGGDAVFAPDAFIRLDSTGKVAVVMPVIEMGQGTYTSLPMVIAEEMDLDMGNVTFEHSPAGNAYGNPMLGGVQITGGSNSIRGFYMPFRQAGATARRMLMTAAAQELGVEEGTLTTEPGFVVHVRSGRKTPYGELAQAASALSVPAGVALKDPSTFRIIGNSVKRLDTAKKVNGAAKFGIDVQIPGMKVAVVAASPVFGGTLTSVDEASALQVAGVRQIAKLGNAVAVIADHYWAARQGLDAAAPEFDDGPHASVSTADIVAALAKASEKQGAVAKSEGDAASVLAASSRKAEATYEQPFLAHATMEPINCTVHVKPDSCDIWVGTQVQGRAQAIAAEALGMQPEQVTIHNHLLGGGFGRRLEVDFIQQAALIARQSPDPVKVVWSREEDIQHDMYRPYYYDRISAALGEDDMPAAWTHRIVGSSIVARYFPDFMKDGVDPDAVDGAAENVYGIKNFFVDYVREEPPGIPTAFWRGVGPTRNIFVIESFLDELAALAGKDPIAYRRALLAGNSRALGVIDKAAEMSDWGTPLGPHRGRGVSFQHVFGTFMAQVAEVTVSERGEVHVDRVLAAVDCGLPINPDTIEAQLQSGIIFGITAVLHGEITLQDGRVEQSNFHDYEILRIDKSPKIEVAVIQSSEAPGGIGEPGTSGIIPAVANAVFAATGVRGRKLPFKAEDLRSR</sequence>
<name>A0A1H0S9J9_9HYPH</name>
<evidence type="ECO:0000313" key="2">
    <source>
        <dbReference type="EMBL" id="SDP37888.1"/>
    </source>
</evidence>
<dbReference type="PANTHER" id="PTHR47495">
    <property type="entry name" value="ALDEHYDE DEHYDROGENASE"/>
    <property type="match status" value="1"/>
</dbReference>
<dbReference type="SMART" id="SM01008">
    <property type="entry name" value="Ald_Xan_dh_C"/>
    <property type="match status" value="1"/>
</dbReference>
<evidence type="ECO:0000259" key="1">
    <source>
        <dbReference type="SMART" id="SM01008"/>
    </source>
</evidence>
<dbReference type="PROSITE" id="PS51318">
    <property type="entry name" value="TAT"/>
    <property type="match status" value="1"/>
</dbReference>
<dbReference type="InterPro" id="IPR012368">
    <property type="entry name" value="OxRdtase_Mopterin-bd_su_IorB"/>
</dbReference>
<dbReference type="PANTHER" id="PTHR47495:SF2">
    <property type="entry name" value="ALDEHYDE DEHYDROGENASE"/>
    <property type="match status" value="1"/>
</dbReference>
<evidence type="ECO:0000313" key="3">
    <source>
        <dbReference type="Proteomes" id="UP000198795"/>
    </source>
</evidence>